<proteinExistence type="predicted"/>
<evidence type="ECO:0000259" key="2">
    <source>
        <dbReference type="PROSITE" id="PS50972"/>
    </source>
</evidence>
<dbReference type="RefSeq" id="WP_251969861.1">
    <property type="nucleotide sequence ID" value="NZ_AP025730.1"/>
</dbReference>
<name>A0ABN6PR86_9BURK</name>
<dbReference type="InterPro" id="IPR045406">
    <property type="entry name" value="DUF6513"/>
</dbReference>
<dbReference type="SUPFAM" id="SSF51717">
    <property type="entry name" value="Dihydropteroate synthetase-like"/>
    <property type="match status" value="1"/>
</dbReference>
<feature type="region of interest" description="Disordered" evidence="1">
    <location>
        <begin position="457"/>
        <end position="516"/>
    </location>
</feature>
<feature type="compositionally biased region" description="Low complexity" evidence="1">
    <location>
        <begin position="483"/>
        <end position="496"/>
    </location>
</feature>
<keyword evidence="4" id="KW-1185">Reference proteome</keyword>
<organism evidence="3 4">
    <name type="scientific">Sphaerotilus microaerophilus</name>
    <dbReference type="NCBI Taxonomy" id="2914710"/>
    <lineage>
        <taxon>Bacteria</taxon>
        <taxon>Pseudomonadati</taxon>
        <taxon>Pseudomonadota</taxon>
        <taxon>Betaproteobacteria</taxon>
        <taxon>Burkholderiales</taxon>
        <taxon>Sphaerotilaceae</taxon>
        <taxon>Sphaerotilus</taxon>
    </lineage>
</organism>
<reference evidence="3" key="1">
    <citation type="submission" date="2022-04" db="EMBL/GenBank/DDBJ databases">
        <title>Whole genome sequence of Sphaerotilus sp. FB-5.</title>
        <authorList>
            <person name="Takeda M."/>
            <person name="Narihara S."/>
            <person name="Akimoto M."/>
            <person name="Akimoto R."/>
            <person name="Nishiyashiki S."/>
            <person name="Murakami T."/>
        </authorList>
    </citation>
    <scope>NUCLEOTIDE SEQUENCE</scope>
    <source>
        <strain evidence="3">FB-5</strain>
    </source>
</reference>
<dbReference type="EMBL" id="AP025730">
    <property type="protein sequence ID" value="BDI06603.1"/>
    <property type="molecule type" value="Genomic_DNA"/>
</dbReference>
<dbReference type="Proteomes" id="UP001057498">
    <property type="component" value="Chromosome"/>
</dbReference>
<evidence type="ECO:0000313" key="3">
    <source>
        <dbReference type="EMBL" id="BDI06603.1"/>
    </source>
</evidence>
<accession>A0ABN6PR86</accession>
<protein>
    <submittedName>
        <fullName evidence="3">Dihydropteroate synthase</fullName>
    </submittedName>
</protein>
<dbReference type="PROSITE" id="PS50972">
    <property type="entry name" value="PTERIN_BINDING"/>
    <property type="match status" value="1"/>
</dbReference>
<feature type="domain" description="Pterin-binding" evidence="2">
    <location>
        <begin position="112"/>
        <end position="343"/>
    </location>
</feature>
<dbReference type="Pfam" id="PF20123">
    <property type="entry name" value="DUF6513"/>
    <property type="match status" value="1"/>
</dbReference>
<dbReference type="InterPro" id="IPR000489">
    <property type="entry name" value="Pterin-binding_dom"/>
</dbReference>
<evidence type="ECO:0000313" key="4">
    <source>
        <dbReference type="Proteomes" id="UP001057498"/>
    </source>
</evidence>
<dbReference type="InterPro" id="IPR011005">
    <property type="entry name" value="Dihydropteroate_synth-like_sf"/>
</dbReference>
<sequence length="516" mass="54838">MDHLVFLTGRLAEPALRRVLEGLDAGLGAGLDAGPDTLPFTWEVREIGVQVAALMTAELIRRRVSAPVQAAAPVTRLIVPGRCQGDLAALSAHYGIPVERGPEELKDLPAYFRRAAQPVDLSTYRTQIFAEIVDAPRLTVAQILARAAELTADGADVIDLGSLPDTPFPHLADSVQALKAAGHRVSVDSLVAEELLAGARAGADYLLSLPPGLLWIADELPDGCTPVLIGREPGDEAGLHASIRELQRRGQPFLADPILDPLPFGLARSIVRYQRLRDAFPDAPILMGVGNVTELTEADTSGVNALLLGLAAELDVAAILTTQVSAHARRAVREADLARRVMHAAVQLQTLPKGLSDGLMTVHAKRPWPDSPEEIAATAAQVRDPNFRIQVAADGLHVYNRDGLRHATDPFTLWPQLGLGDDAGHAFYMGVELARAEIAWQLGKRYVQDQPLGWGVATSSQPGTAGRSDAACGPLSAPPPAPTTRVPRRAGAARTASRLQPTPPPATGGPTDDRPE</sequence>
<gene>
    <name evidence="3" type="ORF">CATMQ487_35730</name>
</gene>
<evidence type="ECO:0000256" key="1">
    <source>
        <dbReference type="SAM" id="MobiDB-lite"/>
    </source>
</evidence>